<dbReference type="EMBL" id="PDEQ01000011">
    <property type="protein sequence ID" value="PEN11219.1"/>
    <property type="molecule type" value="Genomic_DNA"/>
</dbReference>
<organism evidence="2 3">
    <name type="scientific">Longibacter salinarum</name>
    <dbReference type="NCBI Taxonomy" id="1850348"/>
    <lineage>
        <taxon>Bacteria</taxon>
        <taxon>Pseudomonadati</taxon>
        <taxon>Rhodothermota</taxon>
        <taxon>Rhodothermia</taxon>
        <taxon>Rhodothermales</taxon>
        <taxon>Salisaetaceae</taxon>
        <taxon>Longibacter</taxon>
    </lineage>
</organism>
<evidence type="ECO:0000313" key="3">
    <source>
        <dbReference type="Proteomes" id="UP000220102"/>
    </source>
</evidence>
<dbReference type="PANTHER" id="PTHR43245:SF23">
    <property type="entry name" value="NAD(P)-BINDING DOMAIN-CONTAINING PROTEIN"/>
    <property type="match status" value="1"/>
</dbReference>
<gene>
    <name evidence="2" type="ORF">CRI94_16690</name>
</gene>
<name>A0A2A8CTM0_9BACT</name>
<reference evidence="2 3" key="1">
    <citation type="submission" date="2017-10" db="EMBL/GenBank/DDBJ databases">
        <title>Draft genome of Longibacter Salinarum.</title>
        <authorList>
            <person name="Goh K.M."/>
            <person name="Shamsir M.S."/>
            <person name="Lim S.W."/>
        </authorList>
    </citation>
    <scope>NUCLEOTIDE SEQUENCE [LARGE SCALE GENOMIC DNA]</scope>
    <source>
        <strain evidence="2 3">KCTC 52045</strain>
    </source>
</reference>
<dbReference type="Proteomes" id="UP000220102">
    <property type="component" value="Unassembled WGS sequence"/>
</dbReference>
<dbReference type="InterPro" id="IPR050177">
    <property type="entry name" value="Lipid_A_modif_metabolic_enz"/>
</dbReference>
<dbReference type="RefSeq" id="WP_098078854.1">
    <property type="nucleotide sequence ID" value="NZ_PDEQ01000011.1"/>
</dbReference>
<evidence type="ECO:0000259" key="1">
    <source>
        <dbReference type="Pfam" id="PF01370"/>
    </source>
</evidence>
<dbReference type="AlphaFoldDB" id="A0A2A8CTM0"/>
<sequence>MRILVTGHLGYIGTCLVPMLLERGHTVIGMDSDLYRRSNFGHDPRSVRSIQKDIRDAQPEDFRNIDAVIHLAGLSNDPLGDLDPDLTYQINEQATIRLAKLAKSQGVERFLFSSSCSTYGAAGDDFIDETADFNPVTPYGESKVNVEKKLSRLADDDFSPTYLRNATAYGVSPRLRFDLVVNNLTAWAMATGEVFLKSDGTPWRPIAHIGDISLAFIAALDADRDLIHDEAFNVGRTDENFQIREIAEVIRDTVPNTEIGFAEDAGPDERTYRVNCEKIRRVLPEFEPQWTLEKGARELYDTFTAQEVKLEDFEGPRYKRLAHIQQLQKQGLLDETLRWTAQARAIA</sequence>
<dbReference type="Gene3D" id="3.40.50.720">
    <property type="entry name" value="NAD(P)-binding Rossmann-like Domain"/>
    <property type="match status" value="1"/>
</dbReference>
<dbReference type="Pfam" id="PF01370">
    <property type="entry name" value="Epimerase"/>
    <property type="match status" value="1"/>
</dbReference>
<dbReference type="PANTHER" id="PTHR43245">
    <property type="entry name" value="BIFUNCTIONAL POLYMYXIN RESISTANCE PROTEIN ARNA"/>
    <property type="match status" value="1"/>
</dbReference>
<dbReference type="CDD" id="cd08946">
    <property type="entry name" value="SDR_e"/>
    <property type="match status" value="1"/>
</dbReference>
<keyword evidence="3" id="KW-1185">Reference proteome</keyword>
<dbReference type="OrthoDB" id="9801785at2"/>
<dbReference type="InterPro" id="IPR036291">
    <property type="entry name" value="NAD(P)-bd_dom_sf"/>
</dbReference>
<protein>
    <submittedName>
        <fullName evidence="2">NAD-dependent dehydratase</fullName>
    </submittedName>
</protein>
<proteinExistence type="predicted"/>
<dbReference type="InterPro" id="IPR001509">
    <property type="entry name" value="Epimerase_deHydtase"/>
</dbReference>
<accession>A0A2A8CTM0</accession>
<feature type="domain" description="NAD-dependent epimerase/dehydratase" evidence="1">
    <location>
        <begin position="3"/>
        <end position="235"/>
    </location>
</feature>
<comment type="caution">
    <text evidence="2">The sequence shown here is derived from an EMBL/GenBank/DDBJ whole genome shotgun (WGS) entry which is preliminary data.</text>
</comment>
<evidence type="ECO:0000313" key="2">
    <source>
        <dbReference type="EMBL" id="PEN11219.1"/>
    </source>
</evidence>
<dbReference type="SUPFAM" id="SSF51735">
    <property type="entry name" value="NAD(P)-binding Rossmann-fold domains"/>
    <property type="match status" value="1"/>
</dbReference>